<dbReference type="GO" id="GO:0031177">
    <property type="term" value="F:phosphopantetheine binding"/>
    <property type="evidence" value="ECO:0007669"/>
    <property type="project" value="TreeGrafter"/>
</dbReference>
<dbReference type="RefSeq" id="WP_017214720.1">
    <property type="nucleotide sequence ID" value="NZ_AKWY02000034.1"/>
</dbReference>
<dbReference type="EMBL" id="AKWY02000034">
    <property type="protein sequence ID" value="EQA70088.1"/>
    <property type="molecule type" value="Genomic_DNA"/>
</dbReference>
<dbReference type="GO" id="GO:0043041">
    <property type="term" value="P:amino acid activation for nonribosomal peptide biosynthetic process"/>
    <property type="evidence" value="ECO:0007669"/>
    <property type="project" value="TreeGrafter"/>
</dbReference>
<evidence type="ECO:0000313" key="3">
    <source>
        <dbReference type="Proteomes" id="UP000015442"/>
    </source>
</evidence>
<dbReference type="Pfam" id="PF00501">
    <property type="entry name" value="AMP-binding"/>
    <property type="match status" value="1"/>
</dbReference>
<dbReference type="Proteomes" id="UP000015442">
    <property type="component" value="Unassembled WGS sequence"/>
</dbReference>
<dbReference type="PROSITE" id="PS00455">
    <property type="entry name" value="AMP_BINDING"/>
    <property type="match status" value="1"/>
</dbReference>
<proteinExistence type="predicted"/>
<evidence type="ECO:0000259" key="1">
    <source>
        <dbReference type="Pfam" id="PF00501"/>
    </source>
</evidence>
<organism evidence="2 3">
    <name type="scientific">Leptospira noguchii serovar Panama str. CZ214</name>
    <dbReference type="NCBI Taxonomy" id="1001595"/>
    <lineage>
        <taxon>Bacteria</taxon>
        <taxon>Pseudomonadati</taxon>
        <taxon>Spirochaetota</taxon>
        <taxon>Spirochaetia</taxon>
        <taxon>Leptospirales</taxon>
        <taxon>Leptospiraceae</taxon>
        <taxon>Leptospira</taxon>
    </lineage>
</organism>
<dbReference type="InterPro" id="IPR045851">
    <property type="entry name" value="AMP-bd_C_sf"/>
</dbReference>
<feature type="domain" description="AMP-dependent synthetase/ligase" evidence="1">
    <location>
        <begin position="16"/>
        <end position="371"/>
    </location>
</feature>
<dbReference type="Gene3D" id="3.40.50.12780">
    <property type="entry name" value="N-terminal domain of ligase-like"/>
    <property type="match status" value="1"/>
</dbReference>
<gene>
    <name evidence="2" type="ORF">LEP1GSC059_1880</name>
</gene>
<protein>
    <submittedName>
        <fullName evidence="2">AMP-binding enzyme</fullName>
    </submittedName>
</protein>
<comment type="caution">
    <text evidence="2">The sequence shown here is derived from an EMBL/GenBank/DDBJ whole genome shotgun (WGS) entry which is preliminary data.</text>
</comment>
<dbReference type="SUPFAM" id="SSF56801">
    <property type="entry name" value="Acetyl-CoA synthetase-like"/>
    <property type="match status" value="1"/>
</dbReference>
<accession>T0FAA3</accession>
<name>T0FAA3_9LEPT</name>
<dbReference type="GO" id="GO:0044550">
    <property type="term" value="P:secondary metabolite biosynthetic process"/>
    <property type="evidence" value="ECO:0007669"/>
    <property type="project" value="TreeGrafter"/>
</dbReference>
<sequence length="521" mass="58215">MKSSRTEITLWNRIWQAAVRDPEKPIISDFQQVWTWRSLLWRAQGYAEALRSFSVNSAETPIVPILVDRTGETVAAILGALISGRGFSPLSPQQPSSRLAHCFSSLNAQSVIFLGTVEERQKSEQAFPNLRHMIPVPQSIESGLPSQPMEPDSNQLFYVLFTSGSTGVPKGVVADYGNIENTLLWSIDMLDWYPMDVIGCATNFFFDISMFDVLTTLYFDIPLAIFSNPSDVTQVVAETATFRVTSIFAVPTFFSQLLRNGIINDSRLTGLRRIIAGGDFFPPAHVLRWMESLPAVDIFNVWGPTETSIVNTMHKIGHLDIQPLREGRPAPVGKAHSRMQFRLIDKSSKILYEPNQRGEICMLGACVTRGYIGDSEKTNQAYIELEGHRAFRTQDLGYVDDVGNLFIVGRIGSTVKVAGYRIDLGEVETAAVSLPGIHLACGFVFDVGESHQELWLALEPKEMNRALDIFLIKKNLRAILPAYMVPKRIIIIDMLPRNANAKIDRKAVKEIVSHKARDSEE</sequence>
<dbReference type="InterPro" id="IPR000873">
    <property type="entry name" value="AMP-dep_synth/lig_dom"/>
</dbReference>
<dbReference type="PANTHER" id="PTHR45527:SF1">
    <property type="entry name" value="FATTY ACID SYNTHASE"/>
    <property type="match status" value="1"/>
</dbReference>
<evidence type="ECO:0000313" key="2">
    <source>
        <dbReference type="EMBL" id="EQA70088.1"/>
    </source>
</evidence>
<dbReference type="AlphaFoldDB" id="T0FAA3"/>
<reference evidence="2 3" key="1">
    <citation type="submission" date="2013-05" db="EMBL/GenBank/DDBJ databases">
        <authorList>
            <person name="Harkins D.M."/>
            <person name="Durkin A.S."/>
            <person name="Brinkac L.M."/>
            <person name="Haft D.H."/>
            <person name="Selengut J.D."/>
            <person name="Sanka R."/>
            <person name="DePew J."/>
            <person name="Purushe J."/>
            <person name="Hartskeerl R.A."/>
            <person name="Ahmed A."/>
            <person name="van der Linden H."/>
            <person name="Goris M.G.A."/>
            <person name="Vinetz J.M."/>
            <person name="Sutton G.G."/>
            <person name="Nierman W.C."/>
            <person name="Fouts D.E."/>
        </authorList>
    </citation>
    <scope>NUCLEOTIDE SEQUENCE [LARGE SCALE GENOMIC DNA]</scope>
    <source>
        <strain evidence="2 3">CZ214</strain>
    </source>
</reference>
<dbReference type="PANTHER" id="PTHR45527">
    <property type="entry name" value="NONRIBOSOMAL PEPTIDE SYNTHETASE"/>
    <property type="match status" value="1"/>
</dbReference>
<dbReference type="InterPro" id="IPR020845">
    <property type="entry name" value="AMP-binding_CS"/>
</dbReference>
<dbReference type="Gene3D" id="3.30.300.30">
    <property type="match status" value="1"/>
</dbReference>
<dbReference type="GO" id="GO:0005737">
    <property type="term" value="C:cytoplasm"/>
    <property type="evidence" value="ECO:0007669"/>
    <property type="project" value="TreeGrafter"/>
</dbReference>
<dbReference type="InterPro" id="IPR042099">
    <property type="entry name" value="ANL_N_sf"/>
</dbReference>
<dbReference type="GeneID" id="23203601"/>